<keyword evidence="4" id="KW-0347">Helicase</keyword>
<evidence type="ECO:0000256" key="7">
    <source>
        <dbReference type="SAM" id="MobiDB-lite"/>
    </source>
</evidence>
<evidence type="ECO:0000256" key="1">
    <source>
        <dbReference type="ARBA" id="ARBA00004123"/>
    </source>
</evidence>
<proteinExistence type="predicted"/>
<gene>
    <name evidence="8" type="ORF">DS421_19g648610</name>
</gene>
<reference evidence="8 9" key="1">
    <citation type="submission" date="2020-01" db="EMBL/GenBank/DDBJ databases">
        <title>Genome sequence of Arachis hypogaea, cultivar Shitouqi.</title>
        <authorList>
            <person name="Zhuang W."/>
            <person name="Chen H."/>
            <person name="Varshney R."/>
            <person name="Wang D."/>
            <person name="Ming R."/>
        </authorList>
    </citation>
    <scope>NUCLEOTIDE SEQUENCE [LARGE SCALE GENOMIC DNA]</scope>
    <source>
        <tissue evidence="8">Young leaf</tissue>
    </source>
</reference>
<organism evidence="8 9">
    <name type="scientific">Arachis hypogaea</name>
    <name type="common">Peanut</name>
    <dbReference type="NCBI Taxonomy" id="3818"/>
    <lineage>
        <taxon>Eukaryota</taxon>
        <taxon>Viridiplantae</taxon>
        <taxon>Streptophyta</taxon>
        <taxon>Embryophyta</taxon>
        <taxon>Tracheophyta</taxon>
        <taxon>Spermatophyta</taxon>
        <taxon>Magnoliopsida</taxon>
        <taxon>eudicotyledons</taxon>
        <taxon>Gunneridae</taxon>
        <taxon>Pentapetalae</taxon>
        <taxon>rosids</taxon>
        <taxon>fabids</taxon>
        <taxon>Fabales</taxon>
        <taxon>Fabaceae</taxon>
        <taxon>Papilionoideae</taxon>
        <taxon>50 kb inversion clade</taxon>
        <taxon>dalbergioids sensu lato</taxon>
        <taxon>Dalbergieae</taxon>
        <taxon>Pterocarpus clade</taxon>
        <taxon>Arachis</taxon>
    </lineage>
</organism>
<dbReference type="GO" id="GO:0080188">
    <property type="term" value="P:gene silencing by siRNA-directed DNA methylation"/>
    <property type="evidence" value="ECO:0007669"/>
    <property type="project" value="InterPro"/>
</dbReference>
<sequence length="311" mass="34861">MDPFVHVHKGSILQKNIPGLKDRVVTLMLGDLQKTLLEGIEGHLKTLPFHSKSALVSVHPSFFVCCTLSPKERALVDMEQLKALKLNPNVGVKTRFLVEFVRICDAMNEKVLVFIQFLDPLTLIVEQLNQAKILLASTKACYEGISPVGTSRVVLLVWNPSVERQAISHAYRLGQKKVVYTYYLIIHGTTEYTKYCHQAKKNQLSELVFSARSTEQDEPKSSAVEFEDEILDKMLRVSNTEECSHCEQLSHRNRNSREWRWRMETCRKHGECGNMDGGNHSLIAGIGAGTGTKSEAGDRSREASPAPAPPC</sequence>
<dbReference type="InterPro" id="IPR027417">
    <property type="entry name" value="P-loop_NTPase"/>
</dbReference>
<dbReference type="InterPro" id="IPR044567">
    <property type="entry name" value="CLSY/DRD1"/>
</dbReference>
<keyword evidence="3" id="KW-0378">Hydrolase</keyword>
<protein>
    <submittedName>
        <fullName evidence="8">SNF2 domain-containing protein CLASSY</fullName>
    </submittedName>
</protein>
<keyword evidence="6" id="KW-0539">Nucleus</keyword>
<dbReference type="Proteomes" id="UP000464620">
    <property type="component" value="Chromosome B09"/>
</dbReference>
<evidence type="ECO:0000313" key="9">
    <source>
        <dbReference type="Proteomes" id="UP000464620"/>
    </source>
</evidence>
<feature type="region of interest" description="Disordered" evidence="7">
    <location>
        <begin position="285"/>
        <end position="311"/>
    </location>
</feature>
<evidence type="ECO:0000256" key="3">
    <source>
        <dbReference type="ARBA" id="ARBA00022801"/>
    </source>
</evidence>
<evidence type="ECO:0000256" key="6">
    <source>
        <dbReference type="ARBA" id="ARBA00023242"/>
    </source>
</evidence>
<keyword evidence="2" id="KW-0547">Nucleotide-binding</keyword>
<evidence type="ECO:0000256" key="4">
    <source>
        <dbReference type="ARBA" id="ARBA00022806"/>
    </source>
</evidence>
<name>A0A6B9V5U8_ARAHY</name>
<evidence type="ECO:0000313" key="8">
    <source>
        <dbReference type="EMBL" id="QHN76976.1"/>
    </source>
</evidence>
<dbReference type="GO" id="GO:0005524">
    <property type="term" value="F:ATP binding"/>
    <property type="evidence" value="ECO:0007669"/>
    <property type="project" value="UniProtKB-KW"/>
</dbReference>
<dbReference type="AlphaFoldDB" id="A0A6B9V5U8"/>
<accession>A0A6B9V5U8</accession>
<dbReference type="CDD" id="cd18793">
    <property type="entry name" value="SF2_C_SNF"/>
    <property type="match status" value="1"/>
</dbReference>
<keyword evidence="5" id="KW-0067">ATP-binding</keyword>
<dbReference type="EMBL" id="CP031001">
    <property type="protein sequence ID" value="QHN76976.1"/>
    <property type="molecule type" value="Genomic_DNA"/>
</dbReference>
<dbReference type="PANTHER" id="PTHR45821:SF5">
    <property type="entry name" value="SNF2 DOMAIN-CONTAINING PROTEIN CLASSY 4"/>
    <property type="match status" value="1"/>
</dbReference>
<dbReference type="InterPro" id="IPR049730">
    <property type="entry name" value="SNF2/RAD54-like_C"/>
</dbReference>
<dbReference type="SUPFAM" id="SSF52540">
    <property type="entry name" value="P-loop containing nucleoside triphosphate hydrolases"/>
    <property type="match status" value="1"/>
</dbReference>
<dbReference type="GO" id="GO:0005634">
    <property type="term" value="C:nucleus"/>
    <property type="evidence" value="ECO:0007669"/>
    <property type="project" value="UniProtKB-SubCell"/>
</dbReference>
<evidence type="ECO:0000256" key="2">
    <source>
        <dbReference type="ARBA" id="ARBA00022741"/>
    </source>
</evidence>
<dbReference type="GO" id="GO:0016787">
    <property type="term" value="F:hydrolase activity"/>
    <property type="evidence" value="ECO:0007669"/>
    <property type="project" value="UniProtKB-KW"/>
</dbReference>
<dbReference type="GO" id="GO:0004386">
    <property type="term" value="F:helicase activity"/>
    <property type="evidence" value="ECO:0007669"/>
    <property type="project" value="UniProtKB-KW"/>
</dbReference>
<evidence type="ECO:0000256" key="5">
    <source>
        <dbReference type="ARBA" id="ARBA00022840"/>
    </source>
</evidence>
<dbReference type="PANTHER" id="PTHR45821">
    <property type="entry name" value="SNF2 DOMAIN-CONTAINING PROTEIN CLASSY 2-RELATED"/>
    <property type="match status" value="1"/>
</dbReference>
<comment type="subcellular location">
    <subcellularLocation>
        <location evidence="1">Nucleus</location>
    </subcellularLocation>
</comment>
<dbReference type="Gene3D" id="3.40.50.300">
    <property type="entry name" value="P-loop containing nucleotide triphosphate hydrolases"/>
    <property type="match status" value="1"/>
</dbReference>